<dbReference type="InterPro" id="IPR008284">
    <property type="entry name" value="MoCF_biosynth_CS"/>
</dbReference>
<proteinExistence type="inferred from homology"/>
<dbReference type="FunFam" id="3.40.980.10:FF:000006">
    <property type="entry name" value="Molybdenum cofactor biosynthesis protein B"/>
    <property type="match status" value="1"/>
</dbReference>
<dbReference type="PIRSF" id="PIRSF006443">
    <property type="entry name" value="MoaB"/>
    <property type="match status" value="1"/>
</dbReference>
<evidence type="ECO:0000313" key="4">
    <source>
        <dbReference type="EMBL" id="MBR1369130.1"/>
    </source>
</evidence>
<evidence type="ECO:0000256" key="1">
    <source>
        <dbReference type="ARBA" id="ARBA00006112"/>
    </source>
</evidence>
<dbReference type="AlphaFoldDB" id="A0A8J8B4A9"/>
<dbReference type="Proteomes" id="UP000730161">
    <property type="component" value="Unassembled WGS sequence"/>
</dbReference>
<dbReference type="NCBIfam" id="TIGR00177">
    <property type="entry name" value="molyb_syn"/>
    <property type="match status" value="1"/>
</dbReference>
<comment type="similarity">
    <text evidence="1">Belongs to the MoaB/Mog family.</text>
</comment>
<dbReference type="CDD" id="cd00886">
    <property type="entry name" value="MogA_MoaB"/>
    <property type="match status" value="1"/>
</dbReference>
<sequence>MSKEHHRKIEIRTGIVTVSTTRTEAEDVSGETIKALLVEAGLSPVFYSIIPDQDDAIRRTLYEAINEANCIIINGGTGLTPDDRTIEAVRPLFDKEMDGFGEIFRQFSIREVGTAVILSRATAGLISGRAVFCIPGSTKAVRLAVAEIIIPEIGHILSHAQKK</sequence>
<dbReference type="PANTHER" id="PTHR43232">
    <property type="entry name" value="MOLYBDENUM COFACTOR BIOSYNTHESIS PROTEIN B"/>
    <property type="match status" value="1"/>
</dbReference>
<dbReference type="PROSITE" id="PS01078">
    <property type="entry name" value="MOCF_BIOSYNTHESIS_1"/>
    <property type="match status" value="1"/>
</dbReference>
<feature type="domain" description="MoaB/Mog" evidence="3">
    <location>
        <begin position="14"/>
        <end position="156"/>
    </location>
</feature>
<dbReference type="GO" id="GO:0005829">
    <property type="term" value="C:cytosol"/>
    <property type="evidence" value="ECO:0007669"/>
    <property type="project" value="TreeGrafter"/>
</dbReference>
<organism evidence="4 5">
    <name type="scientific">Methanocalculus chunghsingensis</name>
    <dbReference type="NCBI Taxonomy" id="156457"/>
    <lineage>
        <taxon>Archaea</taxon>
        <taxon>Methanobacteriati</taxon>
        <taxon>Methanobacteriota</taxon>
        <taxon>Stenosarchaea group</taxon>
        <taxon>Methanomicrobia</taxon>
        <taxon>Methanomicrobiales</taxon>
        <taxon>Methanocalculaceae</taxon>
        <taxon>Methanocalculus</taxon>
    </lineage>
</organism>
<dbReference type="InterPro" id="IPR012245">
    <property type="entry name" value="MoaB"/>
</dbReference>
<dbReference type="GO" id="GO:0006777">
    <property type="term" value="P:Mo-molybdopterin cofactor biosynthetic process"/>
    <property type="evidence" value="ECO:0007669"/>
    <property type="project" value="UniProtKB-KW"/>
</dbReference>
<comment type="caution">
    <text evidence="4">The sequence shown here is derived from an EMBL/GenBank/DDBJ whole genome shotgun (WGS) entry which is preliminary data.</text>
</comment>
<dbReference type="RefSeq" id="WP_211530821.1">
    <property type="nucleotide sequence ID" value="NZ_JWHL01000008.1"/>
</dbReference>
<dbReference type="PANTHER" id="PTHR43232:SF2">
    <property type="entry name" value="MOLYBDENUM COFACTOR BIOSYNTHESIS PROTEIN B"/>
    <property type="match status" value="1"/>
</dbReference>
<name>A0A8J8B4A9_9EURY</name>
<reference evidence="4" key="1">
    <citation type="submission" date="2014-12" db="EMBL/GenBank/DDBJ databases">
        <authorList>
            <person name="Huang H.-H."/>
            <person name="Chen S.-C."/>
            <person name="Lai M.-C."/>
        </authorList>
    </citation>
    <scope>NUCLEOTIDE SEQUENCE</scope>
    <source>
        <strain evidence="4">K1F9705b</strain>
    </source>
</reference>
<dbReference type="SMART" id="SM00852">
    <property type="entry name" value="MoCF_biosynth"/>
    <property type="match status" value="1"/>
</dbReference>
<evidence type="ECO:0000313" key="5">
    <source>
        <dbReference type="Proteomes" id="UP000730161"/>
    </source>
</evidence>
<dbReference type="Pfam" id="PF00994">
    <property type="entry name" value="MoCF_biosynth"/>
    <property type="match status" value="1"/>
</dbReference>
<keyword evidence="2" id="KW-0501">Molybdenum cofactor biosynthesis</keyword>
<dbReference type="InterPro" id="IPR001453">
    <property type="entry name" value="MoaB/Mog_dom"/>
</dbReference>
<dbReference type="Gene3D" id="3.40.980.10">
    <property type="entry name" value="MoaB/Mog-like domain"/>
    <property type="match status" value="1"/>
</dbReference>
<dbReference type="SUPFAM" id="SSF53218">
    <property type="entry name" value="Molybdenum cofactor biosynthesis proteins"/>
    <property type="match status" value="1"/>
</dbReference>
<accession>A0A8J8B4A9</accession>
<dbReference type="EMBL" id="JWHL01000008">
    <property type="protein sequence ID" value="MBR1369130.1"/>
    <property type="molecule type" value="Genomic_DNA"/>
</dbReference>
<dbReference type="InterPro" id="IPR036425">
    <property type="entry name" value="MoaB/Mog-like_dom_sf"/>
</dbReference>
<evidence type="ECO:0000256" key="2">
    <source>
        <dbReference type="ARBA" id="ARBA00023150"/>
    </source>
</evidence>
<evidence type="ECO:0000259" key="3">
    <source>
        <dbReference type="SMART" id="SM00852"/>
    </source>
</evidence>
<gene>
    <name evidence="4" type="ORF">RJ53_06320</name>
</gene>
<dbReference type="OrthoDB" id="205337at2157"/>
<protein>
    <submittedName>
        <fullName evidence="4">Molybdenum cofactor biosynthesis protein B</fullName>
    </submittedName>
</protein>
<keyword evidence="5" id="KW-1185">Reference proteome</keyword>